<dbReference type="PANTHER" id="PTHR24124:SF14">
    <property type="entry name" value="CHROMOSOME UNDETERMINED SCAFFOLD_25, WHOLE GENOME SHOTGUN SEQUENCE"/>
    <property type="match status" value="1"/>
</dbReference>
<dbReference type="Pfam" id="PF06842">
    <property type="entry name" value="DUF1242"/>
    <property type="match status" value="1"/>
</dbReference>
<dbReference type="Proteomes" id="UP000037751">
    <property type="component" value="Unassembled WGS sequence"/>
</dbReference>
<reference evidence="14 15" key="1">
    <citation type="submission" date="2015-07" db="EMBL/GenBank/DDBJ databases">
        <title>Draft Genome Sequence of Malassezia furfur CBS1878 and Malassezia pachydermatis CBS1879.</title>
        <authorList>
            <person name="Triana S."/>
            <person name="Ohm R."/>
            <person name="Gonzalez A."/>
            <person name="DeCock H."/>
            <person name="Restrepo S."/>
            <person name="Celis A."/>
        </authorList>
    </citation>
    <scope>NUCLEOTIDE SEQUENCE [LARGE SCALE GENOMIC DNA]</scope>
    <source>
        <strain evidence="14 15">CBS 1879</strain>
    </source>
</reference>
<dbReference type="GO" id="GO:0000139">
    <property type="term" value="C:Golgi membrane"/>
    <property type="evidence" value="ECO:0007669"/>
    <property type="project" value="UniProtKB-SubCell"/>
</dbReference>
<dbReference type="InterPro" id="IPR036770">
    <property type="entry name" value="Ankyrin_rpt-contain_sf"/>
</dbReference>
<feature type="repeat" description="ANK" evidence="11">
    <location>
        <begin position="178"/>
        <end position="210"/>
    </location>
</feature>
<dbReference type="GO" id="GO:0010468">
    <property type="term" value="P:regulation of gene expression"/>
    <property type="evidence" value="ECO:0007669"/>
    <property type="project" value="TreeGrafter"/>
</dbReference>
<name>A0A0M9VQR1_9BASI</name>
<evidence type="ECO:0000256" key="7">
    <source>
        <dbReference type="ARBA" id="ARBA00022989"/>
    </source>
</evidence>
<evidence type="ECO:0000256" key="12">
    <source>
        <dbReference type="SAM" id="MobiDB-lite"/>
    </source>
</evidence>
<gene>
    <name evidence="14" type="ORF">Malapachy_2527</name>
</gene>
<keyword evidence="9 11" id="KW-0040">ANK repeat</keyword>
<dbReference type="RefSeq" id="XP_017993441.1">
    <property type="nucleotide sequence ID" value="XM_018137016.1"/>
</dbReference>
<evidence type="ECO:0000256" key="11">
    <source>
        <dbReference type="PROSITE-ProRule" id="PRU00023"/>
    </source>
</evidence>
<feature type="signal peptide" evidence="13">
    <location>
        <begin position="1"/>
        <end position="26"/>
    </location>
</feature>
<dbReference type="InterPro" id="IPR009653">
    <property type="entry name" value="Ksh1"/>
</dbReference>
<organism evidence="14 15">
    <name type="scientific">Malassezia pachydermatis</name>
    <dbReference type="NCBI Taxonomy" id="77020"/>
    <lineage>
        <taxon>Eukaryota</taxon>
        <taxon>Fungi</taxon>
        <taxon>Dikarya</taxon>
        <taxon>Basidiomycota</taxon>
        <taxon>Ustilaginomycotina</taxon>
        <taxon>Malasseziomycetes</taxon>
        <taxon>Malasseziales</taxon>
        <taxon>Malasseziaceae</taxon>
        <taxon>Malassezia</taxon>
    </lineage>
</organism>
<dbReference type="InterPro" id="IPR002110">
    <property type="entry name" value="Ankyrin_rpt"/>
</dbReference>
<proteinExistence type="inferred from homology"/>
<evidence type="ECO:0000313" key="15">
    <source>
        <dbReference type="Proteomes" id="UP000037751"/>
    </source>
</evidence>
<comment type="subcellular location">
    <subcellularLocation>
        <location evidence="2">Golgi apparatus membrane</location>
        <topology evidence="2">Single-pass type I membrane protein</topology>
    </subcellularLocation>
</comment>
<dbReference type="PRINTS" id="PR01415">
    <property type="entry name" value="ANKYRIN"/>
</dbReference>
<dbReference type="GeneID" id="28728891"/>
<evidence type="ECO:0000256" key="8">
    <source>
        <dbReference type="ARBA" id="ARBA00023034"/>
    </source>
</evidence>
<evidence type="ECO:0000256" key="6">
    <source>
        <dbReference type="ARBA" id="ARBA00022737"/>
    </source>
</evidence>
<feature type="repeat" description="ANK" evidence="11">
    <location>
        <begin position="145"/>
        <end position="177"/>
    </location>
</feature>
<comment type="caution">
    <text evidence="14">The sequence shown here is derived from an EMBL/GenBank/DDBJ whole genome shotgun (WGS) entry which is preliminary data.</text>
</comment>
<keyword evidence="4" id="KW-0812">Transmembrane</keyword>
<accession>A0A0M9VQR1</accession>
<dbReference type="Gene3D" id="1.25.40.20">
    <property type="entry name" value="Ankyrin repeat-containing domain"/>
    <property type="match status" value="3"/>
</dbReference>
<evidence type="ECO:0000313" key="14">
    <source>
        <dbReference type="EMBL" id="KOS15809.1"/>
    </source>
</evidence>
<evidence type="ECO:0000256" key="10">
    <source>
        <dbReference type="ARBA" id="ARBA00023136"/>
    </source>
</evidence>
<keyword evidence="7" id="KW-1133">Transmembrane helix</keyword>
<evidence type="ECO:0000256" key="4">
    <source>
        <dbReference type="ARBA" id="ARBA00022692"/>
    </source>
</evidence>
<dbReference type="VEuPathDB" id="FungiDB:Malapachy_2527"/>
<evidence type="ECO:0000256" key="5">
    <source>
        <dbReference type="ARBA" id="ARBA00022729"/>
    </source>
</evidence>
<evidence type="ECO:0000256" key="13">
    <source>
        <dbReference type="SAM" id="SignalP"/>
    </source>
</evidence>
<feature type="chain" id="PRO_5005839210" evidence="13">
    <location>
        <begin position="27"/>
        <end position="318"/>
    </location>
</feature>
<dbReference type="PANTHER" id="PTHR24124">
    <property type="entry name" value="ANKYRIN REPEAT FAMILY A"/>
    <property type="match status" value="1"/>
</dbReference>
<keyword evidence="6" id="KW-0677">Repeat</keyword>
<dbReference type="EMBL" id="LGAV01000002">
    <property type="protein sequence ID" value="KOS15809.1"/>
    <property type="molecule type" value="Genomic_DNA"/>
</dbReference>
<dbReference type="OrthoDB" id="539213at2759"/>
<protein>
    <submittedName>
        <fullName evidence="14">Proteolysis and peptidolysis-related protein</fullName>
    </submittedName>
</protein>
<dbReference type="PROSITE" id="PS50297">
    <property type="entry name" value="ANK_REP_REGION"/>
    <property type="match status" value="4"/>
</dbReference>
<dbReference type="STRING" id="77020.A0A0M9VQR1"/>
<dbReference type="SUPFAM" id="SSF48403">
    <property type="entry name" value="Ankyrin repeat"/>
    <property type="match status" value="1"/>
</dbReference>
<keyword evidence="5 13" id="KW-0732">Signal</keyword>
<sequence>MSALFNFQSLLLVVLLTICTCTYIRATAPVLIDRNKKGFLGMFFKAARIGERLSPYCSIACFVMAVRIRCIVHASTVSRQHSSHLGNLGIVRDLLETDQGLAALLQADEDGRMPLHWAATSDDKLELVEALLGAGEIPLDDKDHSGWTPLMIAASAGARRIVSLLIARGADVHAGNHKRITALHYASSKNHADVVRALLEAGADVNALDGANQRPLHRAASAGHDAIVRILLKPPPRTDGTPHPKTRVNPADRLGNTPLHLAVDSAHAQTAALLIDVGGADRNRVNTDGLVAEQMEGVGGVEQKRVREFLAQSFGALG</sequence>
<dbReference type="AlphaFoldDB" id="A0A0M9VQR1"/>
<feature type="repeat" description="ANK" evidence="11">
    <location>
        <begin position="110"/>
        <end position="135"/>
    </location>
</feature>
<comment type="function">
    <text evidence="1">Involved in the early part of the secretory pathway.</text>
</comment>
<keyword evidence="15" id="KW-1185">Reference proteome</keyword>
<feature type="repeat" description="ANK" evidence="11">
    <location>
        <begin position="254"/>
        <end position="278"/>
    </location>
</feature>
<keyword evidence="10" id="KW-0472">Membrane</keyword>
<keyword evidence="8" id="KW-0333">Golgi apparatus</keyword>
<evidence type="ECO:0000256" key="2">
    <source>
        <dbReference type="ARBA" id="ARBA00004614"/>
    </source>
</evidence>
<evidence type="ECO:0000256" key="9">
    <source>
        <dbReference type="ARBA" id="ARBA00023043"/>
    </source>
</evidence>
<dbReference type="Pfam" id="PF12796">
    <property type="entry name" value="Ank_2"/>
    <property type="match status" value="2"/>
</dbReference>
<dbReference type="GO" id="GO:0005634">
    <property type="term" value="C:nucleus"/>
    <property type="evidence" value="ECO:0007669"/>
    <property type="project" value="TreeGrafter"/>
</dbReference>
<comment type="similarity">
    <text evidence="3">Belongs to the KISH family.</text>
</comment>
<evidence type="ECO:0000256" key="1">
    <source>
        <dbReference type="ARBA" id="ARBA00002154"/>
    </source>
</evidence>
<evidence type="ECO:0000256" key="3">
    <source>
        <dbReference type="ARBA" id="ARBA00008961"/>
    </source>
</evidence>
<feature type="region of interest" description="Disordered" evidence="12">
    <location>
        <begin position="233"/>
        <end position="256"/>
    </location>
</feature>
<dbReference type="SMART" id="SM00248">
    <property type="entry name" value="ANK"/>
    <property type="match status" value="5"/>
</dbReference>
<dbReference type="PROSITE" id="PS50088">
    <property type="entry name" value="ANK_REPEAT"/>
    <property type="match status" value="4"/>
</dbReference>